<dbReference type="eggNOG" id="COG1215">
    <property type="taxonomic scope" value="Bacteria"/>
</dbReference>
<dbReference type="STRING" id="376686.Fjoh_0311"/>
<evidence type="ECO:0000259" key="1">
    <source>
        <dbReference type="Pfam" id="PF00535"/>
    </source>
</evidence>
<dbReference type="AlphaFoldDB" id="A5FN80"/>
<protein>
    <recommendedName>
        <fullName evidence="1">Glycosyltransferase 2-like domain-containing protein</fullName>
    </recommendedName>
</protein>
<dbReference type="InterPro" id="IPR001173">
    <property type="entry name" value="Glyco_trans_2-like"/>
</dbReference>
<feature type="domain" description="Glycosyltransferase 2-like" evidence="1">
    <location>
        <begin position="39"/>
        <end position="165"/>
    </location>
</feature>
<dbReference type="CDD" id="cd00761">
    <property type="entry name" value="Glyco_tranf_GTA_type"/>
    <property type="match status" value="1"/>
</dbReference>
<dbReference type="OrthoDB" id="1116632at2"/>
<accession>A5FN80</accession>
<dbReference type="HOGENOM" id="CLU_820663_0_0_10"/>
<dbReference type="RefSeq" id="WP_012022417.1">
    <property type="nucleotide sequence ID" value="NC_009441.1"/>
</dbReference>
<dbReference type="Gene3D" id="3.90.550.10">
    <property type="entry name" value="Spore Coat Polysaccharide Biosynthesis Protein SpsA, Chain A"/>
    <property type="match status" value="1"/>
</dbReference>
<sequence length="339" mass="39733">MRVGFNPHKDQLNLKSEYFHQIIIPVYIPNHEDYFKDSFEILKLCLESLFLTTHQKTYITVVNNGSTKNVSNYLSQLYFDKKIQEVVETTDIGKLNSILKGLAGHNFPLITISDFDVLFLNNWQKETYSIFENFEKAGAVCPTPSSRSLRTYTSNIYWEKFFSKDLVFSDVRNPEALQNFAHSVGNSNFYNKHHLEKYFTVFKNNKKAVIGAGHFVATYRGDIFDNIIKYSHYKLGGNSENAILDVPVVKKGLWRLSTEDNFAYHMGNVLEDWMYDHIQKLNKNMDEDSFYLKEAKSSSLLYNFIKNRLFSKIILNKKVMKYFIRWKGLNKQQARDYLV</sequence>
<dbReference type="Proteomes" id="UP000006694">
    <property type="component" value="Chromosome"/>
</dbReference>
<evidence type="ECO:0000313" key="3">
    <source>
        <dbReference type="Proteomes" id="UP000006694"/>
    </source>
</evidence>
<dbReference type="KEGG" id="fjo:Fjoh_0311"/>
<dbReference type="Pfam" id="PF00535">
    <property type="entry name" value="Glycos_transf_2"/>
    <property type="match status" value="1"/>
</dbReference>
<gene>
    <name evidence="2" type="ordered locus">Fjoh_0311</name>
</gene>
<organism evidence="2 3">
    <name type="scientific">Flavobacterium johnsoniae (strain ATCC 17061 / DSM 2064 / JCM 8514 / BCRC 14874 / CCUG 350202 / NBRC 14942 / NCIMB 11054 / UW101)</name>
    <name type="common">Cytophaga johnsonae</name>
    <dbReference type="NCBI Taxonomy" id="376686"/>
    <lineage>
        <taxon>Bacteria</taxon>
        <taxon>Pseudomonadati</taxon>
        <taxon>Bacteroidota</taxon>
        <taxon>Flavobacteriia</taxon>
        <taxon>Flavobacteriales</taxon>
        <taxon>Flavobacteriaceae</taxon>
        <taxon>Flavobacterium</taxon>
    </lineage>
</organism>
<name>A5FN80_FLAJ1</name>
<dbReference type="EMBL" id="CP000685">
    <property type="protein sequence ID" value="ABQ03347.1"/>
    <property type="molecule type" value="Genomic_DNA"/>
</dbReference>
<keyword evidence="3" id="KW-1185">Reference proteome</keyword>
<reference evidence="2 3" key="1">
    <citation type="journal article" date="2009" name="Appl. Environ. Microbiol.">
        <title>Novel features of the polysaccharide-digesting gliding bacterium Flavobacterium johnsoniae as revealed by genome sequence analysis.</title>
        <authorList>
            <person name="McBride M.J."/>
            <person name="Xie G."/>
            <person name="Martens E.C."/>
            <person name="Lapidus A."/>
            <person name="Henrissat B."/>
            <person name="Rhodes R.G."/>
            <person name="Goltsman E."/>
            <person name="Wang W."/>
            <person name="Xu J."/>
            <person name="Hunnicutt D.W."/>
            <person name="Staroscik A.M."/>
            <person name="Hoover T.R."/>
            <person name="Cheng Y.Q."/>
            <person name="Stein J.L."/>
        </authorList>
    </citation>
    <scope>NUCLEOTIDE SEQUENCE [LARGE SCALE GENOMIC DNA]</scope>
    <source>
        <strain evidence="3">ATCC 17061 / DSM 2064 / JCM 8514 / BCRC 14874 / CCUG 350202 / NBRC 14942 / NCIMB 11054 / UW101</strain>
    </source>
</reference>
<dbReference type="SUPFAM" id="SSF53448">
    <property type="entry name" value="Nucleotide-diphospho-sugar transferases"/>
    <property type="match status" value="1"/>
</dbReference>
<dbReference type="InterPro" id="IPR029044">
    <property type="entry name" value="Nucleotide-diphossugar_trans"/>
</dbReference>
<proteinExistence type="predicted"/>
<evidence type="ECO:0000313" key="2">
    <source>
        <dbReference type="EMBL" id="ABQ03347.1"/>
    </source>
</evidence>
<dbReference type="GeneID" id="31763177"/>